<reference evidence="1 2" key="2">
    <citation type="journal article" date="2022" name="Mol. Ecol. Resour.">
        <title>The genomes of chicory, endive, great burdock and yacon provide insights into Asteraceae paleo-polyploidization history and plant inulin production.</title>
        <authorList>
            <person name="Fan W."/>
            <person name="Wang S."/>
            <person name="Wang H."/>
            <person name="Wang A."/>
            <person name="Jiang F."/>
            <person name="Liu H."/>
            <person name="Zhao H."/>
            <person name="Xu D."/>
            <person name="Zhang Y."/>
        </authorList>
    </citation>
    <scope>NUCLEOTIDE SEQUENCE [LARGE SCALE GENOMIC DNA]</scope>
    <source>
        <strain evidence="2">cv. Niubang</strain>
    </source>
</reference>
<protein>
    <submittedName>
        <fullName evidence="1">Uncharacterized protein</fullName>
    </submittedName>
</protein>
<dbReference type="EMBL" id="CM042062">
    <property type="protein sequence ID" value="KAI3669307.1"/>
    <property type="molecule type" value="Genomic_DNA"/>
</dbReference>
<gene>
    <name evidence="1" type="ORF">L6452_40539</name>
</gene>
<evidence type="ECO:0000313" key="1">
    <source>
        <dbReference type="EMBL" id="KAI3669307.1"/>
    </source>
</evidence>
<proteinExistence type="predicted"/>
<comment type="caution">
    <text evidence="1">The sequence shown here is derived from an EMBL/GenBank/DDBJ whole genome shotgun (WGS) entry which is preliminary data.</text>
</comment>
<reference evidence="2" key="1">
    <citation type="journal article" date="2022" name="Mol. Ecol. Resour.">
        <title>The genomes of chicory, endive, great burdock and yacon provide insights into Asteraceae palaeo-polyploidization history and plant inulin production.</title>
        <authorList>
            <person name="Fan W."/>
            <person name="Wang S."/>
            <person name="Wang H."/>
            <person name="Wang A."/>
            <person name="Jiang F."/>
            <person name="Liu H."/>
            <person name="Zhao H."/>
            <person name="Xu D."/>
            <person name="Zhang Y."/>
        </authorList>
    </citation>
    <scope>NUCLEOTIDE SEQUENCE [LARGE SCALE GENOMIC DNA]</scope>
    <source>
        <strain evidence="2">cv. Niubang</strain>
    </source>
</reference>
<organism evidence="1 2">
    <name type="scientific">Arctium lappa</name>
    <name type="common">Greater burdock</name>
    <name type="synonym">Lappa major</name>
    <dbReference type="NCBI Taxonomy" id="4217"/>
    <lineage>
        <taxon>Eukaryota</taxon>
        <taxon>Viridiplantae</taxon>
        <taxon>Streptophyta</taxon>
        <taxon>Embryophyta</taxon>
        <taxon>Tracheophyta</taxon>
        <taxon>Spermatophyta</taxon>
        <taxon>Magnoliopsida</taxon>
        <taxon>eudicotyledons</taxon>
        <taxon>Gunneridae</taxon>
        <taxon>Pentapetalae</taxon>
        <taxon>asterids</taxon>
        <taxon>campanulids</taxon>
        <taxon>Asterales</taxon>
        <taxon>Asteraceae</taxon>
        <taxon>Carduoideae</taxon>
        <taxon>Cardueae</taxon>
        <taxon>Arctiinae</taxon>
        <taxon>Arctium</taxon>
    </lineage>
</organism>
<evidence type="ECO:0000313" key="2">
    <source>
        <dbReference type="Proteomes" id="UP001055879"/>
    </source>
</evidence>
<sequence>MKDRNGEAGKKKDIYEGDEWERRWGRVHQDEGTAKWRSLPMVIVGGTGDGEVKIGSDLEIEDHNFFMMYVDPPSDSQAAMHFNVGGYNLRFRKHEFCLITGMRFSRKKPALSETRVKCFKTRVLDVDENYAVQRNDLQRVFTGSKFKTLPDIDAVRLCLLLLVEVGFIGHQGNNRVPDVLLRLVDDLDAWNR</sequence>
<keyword evidence="2" id="KW-1185">Reference proteome</keyword>
<name>A0ACB8XM70_ARCLA</name>
<accession>A0ACB8XM70</accession>
<dbReference type="Proteomes" id="UP001055879">
    <property type="component" value="Linkage Group LG16"/>
</dbReference>